<dbReference type="PANTHER" id="PTHR10422">
    <property type="entry name" value="CYTOCHROME C OXIDASE SUBUNIT 1"/>
    <property type="match status" value="1"/>
</dbReference>
<feature type="transmembrane region" description="Helical" evidence="20">
    <location>
        <begin position="428"/>
        <end position="452"/>
    </location>
</feature>
<dbReference type="EMBL" id="SNVV01000003">
    <property type="protein sequence ID" value="TDN55909.1"/>
    <property type="molecule type" value="Genomic_DNA"/>
</dbReference>
<dbReference type="InterPro" id="IPR036927">
    <property type="entry name" value="Cyt_c_oxase-like_su1_sf"/>
</dbReference>
<keyword evidence="12 18" id="KW-0249">Electron transport</keyword>
<evidence type="ECO:0000256" key="18">
    <source>
        <dbReference type="RuleBase" id="RU000370"/>
    </source>
</evidence>
<evidence type="ECO:0000256" key="9">
    <source>
        <dbReference type="ARBA" id="ARBA00022692"/>
    </source>
</evidence>
<feature type="transmembrane region" description="Helical" evidence="20">
    <location>
        <begin position="770"/>
        <end position="792"/>
    </location>
</feature>
<dbReference type="InterPro" id="IPR014241">
    <property type="entry name" value="Cyt_c_oxidase_su1_bac"/>
</dbReference>
<dbReference type="GO" id="GO:0022904">
    <property type="term" value="P:respiratory electron transport chain"/>
    <property type="evidence" value="ECO:0007669"/>
    <property type="project" value="TreeGrafter"/>
</dbReference>
<feature type="domain" description="Heme-copper oxidase subunit III family profile" evidence="21">
    <location>
        <begin position="611"/>
        <end position="872"/>
    </location>
</feature>
<gene>
    <name evidence="23" type="ORF">C7389_103247</name>
</gene>
<dbReference type="Gene3D" id="1.10.287.70">
    <property type="match status" value="1"/>
</dbReference>
<dbReference type="AlphaFoldDB" id="A0A4R6EEJ6"/>
<keyword evidence="7 18" id="KW-0349">Heme</keyword>
<organism evidence="23 24">
    <name type="scientific">Azoarcus indigens</name>
    <dbReference type="NCBI Taxonomy" id="29545"/>
    <lineage>
        <taxon>Bacteria</taxon>
        <taxon>Pseudomonadati</taxon>
        <taxon>Pseudomonadota</taxon>
        <taxon>Betaproteobacteria</taxon>
        <taxon>Rhodocyclales</taxon>
        <taxon>Zoogloeaceae</taxon>
        <taxon>Azoarcus</taxon>
    </lineage>
</organism>
<dbReference type="GO" id="GO:0020037">
    <property type="term" value="F:heme binding"/>
    <property type="evidence" value="ECO:0007669"/>
    <property type="project" value="InterPro"/>
</dbReference>
<keyword evidence="5 18" id="KW-0813">Transport</keyword>
<name>A0A4R6EEJ6_9RHOO</name>
<evidence type="ECO:0000256" key="20">
    <source>
        <dbReference type="SAM" id="Phobius"/>
    </source>
</evidence>
<accession>A0A4R6EEJ6</accession>
<feature type="transmembrane region" description="Helical" evidence="20">
    <location>
        <begin position="464"/>
        <end position="489"/>
    </location>
</feature>
<dbReference type="Proteomes" id="UP000295129">
    <property type="component" value="Unassembled WGS sequence"/>
</dbReference>
<feature type="transmembrane region" description="Helical" evidence="20">
    <location>
        <begin position="358"/>
        <end position="381"/>
    </location>
</feature>
<evidence type="ECO:0000256" key="2">
    <source>
        <dbReference type="ARBA" id="ARBA00004673"/>
    </source>
</evidence>
<feature type="transmembrane region" description="Helical" evidence="20">
    <location>
        <begin position="114"/>
        <end position="139"/>
    </location>
</feature>
<feature type="transmembrane region" description="Helical" evidence="20">
    <location>
        <begin position="807"/>
        <end position="831"/>
    </location>
</feature>
<evidence type="ECO:0000256" key="17">
    <source>
        <dbReference type="ARBA" id="ARBA00047816"/>
    </source>
</evidence>
<dbReference type="PROSITE" id="PS50253">
    <property type="entry name" value="COX3"/>
    <property type="match status" value="1"/>
</dbReference>
<dbReference type="InterPro" id="IPR023616">
    <property type="entry name" value="Cyt_c_oxase-like_su1_dom"/>
</dbReference>
<evidence type="ECO:0000313" key="23">
    <source>
        <dbReference type="EMBL" id="TDN55909.1"/>
    </source>
</evidence>
<dbReference type="NCBIfam" id="TIGR02891">
    <property type="entry name" value="CtaD_CoxA"/>
    <property type="match status" value="1"/>
</dbReference>
<dbReference type="OrthoDB" id="9803294at2"/>
<evidence type="ECO:0000256" key="11">
    <source>
        <dbReference type="ARBA" id="ARBA00022967"/>
    </source>
</evidence>
<dbReference type="EC" id="7.1.1.9" evidence="4"/>
<dbReference type="Pfam" id="PF00115">
    <property type="entry name" value="COX1"/>
    <property type="match status" value="1"/>
</dbReference>
<reference evidence="23 24" key="1">
    <citation type="submission" date="2019-03" db="EMBL/GenBank/DDBJ databases">
        <title>Genomic Encyclopedia of Type Strains, Phase IV (KMG-IV): sequencing the most valuable type-strain genomes for metagenomic binning, comparative biology and taxonomic classification.</title>
        <authorList>
            <person name="Goeker M."/>
        </authorList>
    </citation>
    <scope>NUCLEOTIDE SEQUENCE [LARGE SCALE GENOMIC DNA]</scope>
    <source>
        <strain evidence="23 24">DSM 12121</strain>
    </source>
</reference>
<evidence type="ECO:0000256" key="5">
    <source>
        <dbReference type="ARBA" id="ARBA00022448"/>
    </source>
</evidence>
<evidence type="ECO:0000256" key="13">
    <source>
        <dbReference type="ARBA" id="ARBA00022989"/>
    </source>
</evidence>
<keyword evidence="9 18" id="KW-0812">Transmembrane</keyword>
<feature type="region of interest" description="Disordered" evidence="19">
    <location>
        <begin position="1"/>
        <end position="49"/>
    </location>
</feature>
<evidence type="ECO:0000259" key="21">
    <source>
        <dbReference type="PROSITE" id="PS50253"/>
    </source>
</evidence>
<keyword evidence="15" id="KW-0186">Copper</keyword>
<dbReference type="GO" id="GO:0005886">
    <property type="term" value="C:plasma membrane"/>
    <property type="evidence" value="ECO:0007669"/>
    <property type="project" value="UniProtKB-SubCell"/>
</dbReference>
<keyword evidence="10" id="KW-0479">Metal-binding</keyword>
<keyword evidence="16 20" id="KW-0472">Membrane</keyword>
<dbReference type="InterPro" id="IPR000883">
    <property type="entry name" value="Cyt_C_Oxase_1"/>
</dbReference>
<feature type="transmembrane region" description="Helical" evidence="20">
    <location>
        <begin position="239"/>
        <end position="265"/>
    </location>
</feature>
<feature type="domain" description="Cytochrome oxidase subunit I profile" evidence="22">
    <location>
        <begin position="61"/>
        <end position="569"/>
    </location>
</feature>
<keyword evidence="24" id="KW-1185">Reference proteome</keyword>
<comment type="caution">
    <text evidence="23">The sequence shown here is derived from an EMBL/GenBank/DDBJ whole genome shotgun (WGS) entry which is preliminary data.</text>
</comment>
<keyword evidence="11" id="KW-1278">Translocase</keyword>
<evidence type="ECO:0000256" key="16">
    <source>
        <dbReference type="ARBA" id="ARBA00023136"/>
    </source>
</evidence>
<comment type="catalytic activity">
    <reaction evidence="17">
        <text>4 Fe(II)-[cytochrome c] + O2 + 8 H(+)(in) = 4 Fe(III)-[cytochrome c] + 2 H2O + 4 H(+)(out)</text>
        <dbReference type="Rhea" id="RHEA:11436"/>
        <dbReference type="Rhea" id="RHEA-COMP:10350"/>
        <dbReference type="Rhea" id="RHEA-COMP:14399"/>
        <dbReference type="ChEBI" id="CHEBI:15377"/>
        <dbReference type="ChEBI" id="CHEBI:15378"/>
        <dbReference type="ChEBI" id="CHEBI:15379"/>
        <dbReference type="ChEBI" id="CHEBI:29033"/>
        <dbReference type="ChEBI" id="CHEBI:29034"/>
        <dbReference type="EC" id="7.1.1.9"/>
    </reaction>
</comment>
<evidence type="ECO:0000256" key="7">
    <source>
        <dbReference type="ARBA" id="ARBA00022617"/>
    </source>
</evidence>
<keyword evidence="14" id="KW-0408">Iron</keyword>
<feature type="transmembrane region" description="Helical" evidence="20">
    <location>
        <begin position="393"/>
        <end position="416"/>
    </location>
</feature>
<dbReference type="InterPro" id="IPR000298">
    <property type="entry name" value="Cyt_c_oxidase-like_su3"/>
</dbReference>
<keyword evidence="13 20" id="KW-1133">Transmembrane helix</keyword>
<evidence type="ECO:0000313" key="24">
    <source>
        <dbReference type="Proteomes" id="UP000295129"/>
    </source>
</evidence>
<proteinExistence type="inferred from homology"/>
<feature type="compositionally biased region" description="Basic and acidic residues" evidence="19">
    <location>
        <begin position="1"/>
        <end position="18"/>
    </location>
</feature>
<dbReference type="RefSeq" id="WP_133589206.1">
    <property type="nucleotide sequence ID" value="NZ_SNVV01000003.1"/>
</dbReference>
<dbReference type="GO" id="GO:0046872">
    <property type="term" value="F:metal ion binding"/>
    <property type="evidence" value="ECO:0007669"/>
    <property type="project" value="UniProtKB-KW"/>
</dbReference>
<evidence type="ECO:0000256" key="4">
    <source>
        <dbReference type="ARBA" id="ARBA00012949"/>
    </source>
</evidence>
<comment type="pathway">
    <text evidence="2">Energy metabolism; oxidative phosphorylation.</text>
</comment>
<evidence type="ECO:0000256" key="6">
    <source>
        <dbReference type="ARBA" id="ARBA00022475"/>
    </source>
</evidence>
<dbReference type="PROSITE" id="PS00077">
    <property type="entry name" value="COX1_CUB"/>
    <property type="match status" value="1"/>
</dbReference>
<feature type="transmembrane region" description="Helical" evidence="20">
    <location>
        <begin position="852"/>
        <end position="874"/>
    </location>
</feature>
<dbReference type="CDD" id="cd01662">
    <property type="entry name" value="Ubiquinol_Oxidase_I"/>
    <property type="match status" value="1"/>
</dbReference>
<dbReference type="PROSITE" id="PS50855">
    <property type="entry name" value="COX1"/>
    <property type="match status" value="1"/>
</dbReference>
<sequence length="877" mass="94151">MSGDARDWPLPRGGREGEGAGEGGGAGTGPADKAPQSSGGDPDPARLHEDFNAVWGNPRGWRAVTIVNHTAIGLRFMLTGLGFFLFGGLLAMLIRTQLALPGHTIMTPEVYAQVFTMHGTVMMFLFAVPMMEGLAVYLLPKMLGARDLVFPRLSALGYWCYLFGGLILCASLFLGIAPDAGWFMYTPLASATYTPGPNSDFWLIGVTFVEISAVSAGVELAVSILRARAPGMALDKMPLYAWYILTMAMMIVIGFPPLILGSILLELERAAGMPFFDPTRGGDPILWQHLFWLFGHPEVYIIFLPAAGIVSTLLPVFARRPVVGYAWVVVAVLTTGFISFGLWVHHMFAVGIPMLAQAFFSAASMLVAIPTAIQVFSWIATLWLGRPVFHLPMLWLTGFLVIFVAGGLTGVMLALVPFDWQVHDTHFVVAHMHYVLVGGMFFPLIAGLYYWLPHFSGRMASPALGRWGFWLVFGGFNLNFLVMHWTGLLGMPRRVNTYEAGLGWDLPNLISSIGGFVMAAGVVTVLADILLHFRFGRPAPDNPWQADTLEWATALPPNPYNFISLPRVEGRHPLWDQPGIGRELAAGRGGLAVIDHGRRETWGTDPASGEVREIIHLPGNTALPFLAALALAVVCIALLAKAYGVALAAAVVVAGLLLRWSWENGAHPAAAPDARTAPGDPPLHSRTADGPGLWGMALTLLADGALYLALLFGWFYLWTVGPTWEVPEGGGMAGRAGRLLLAAAVAHTLAQFAMQRCARRMAQGRGPKHGAAAFAAVAAGGALALGLVYAALRAAGLVVTATAHDAVIAVVLGYSLVHLGMATVVTLLQALRVRRGYVGLEAPYEPLVVARLWHYNGGVLWSSYAALVLFPPAWGGI</sequence>
<dbReference type="InterPro" id="IPR035973">
    <property type="entry name" value="Cyt_c_oxidase_su3-like_sf"/>
</dbReference>
<evidence type="ECO:0000259" key="22">
    <source>
        <dbReference type="PROSITE" id="PS50855"/>
    </source>
</evidence>
<dbReference type="GO" id="GO:0006119">
    <property type="term" value="P:oxidative phosphorylation"/>
    <property type="evidence" value="ECO:0007669"/>
    <property type="project" value="UniProtKB-UniPathway"/>
</dbReference>
<feature type="transmembrane region" description="Helical" evidence="20">
    <location>
        <begin position="299"/>
        <end position="318"/>
    </location>
</feature>
<evidence type="ECO:0000256" key="19">
    <source>
        <dbReference type="SAM" id="MobiDB-lite"/>
    </source>
</evidence>
<dbReference type="PRINTS" id="PR01165">
    <property type="entry name" value="CYCOXIDASEI"/>
</dbReference>
<dbReference type="SUPFAM" id="SSF81442">
    <property type="entry name" value="Cytochrome c oxidase subunit I-like"/>
    <property type="match status" value="1"/>
</dbReference>
<dbReference type="GO" id="GO:0015990">
    <property type="term" value="P:electron transport coupled proton transport"/>
    <property type="evidence" value="ECO:0007669"/>
    <property type="project" value="InterPro"/>
</dbReference>
<evidence type="ECO:0000256" key="15">
    <source>
        <dbReference type="ARBA" id="ARBA00023008"/>
    </source>
</evidence>
<feature type="transmembrane region" description="Helical" evidence="20">
    <location>
        <begin position="509"/>
        <end position="531"/>
    </location>
</feature>
<feature type="transmembrane region" description="Helical" evidence="20">
    <location>
        <begin position="159"/>
        <end position="181"/>
    </location>
</feature>
<dbReference type="SUPFAM" id="SSF81452">
    <property type="entry name" value="Cytochrome c oxidase subunit III-like"/>
    <property type="match status" value="1"/>
</dbReference>
<feature type="transmembrane region" description="Helical" evidence="20">
    <location>
        <begin position="201"/>
        <end position="227"/>
    </location>
</feature>
<evidence type="ECO:0000256" key="8">
    <source>
        <dbReference type="ARBA" id="ARBA00022660"/>
    </source>
</evidence>
<comment type="subcellular location">
    <subcellularLocation>
        <location evidence="1">Cell membrane</location>
        <topology evidence="1">Multi-pass membrane protein</topology>
    </subcellularLocation>
</comment>
<dbReference type="GO" id="GO:0004129">
    <property type="term" value="F:cytochrome-c oxidase activity"/>
    <property type="evidence" value="ECO:0007669"/>
    <property type="project" value="UniProtKB-EC"/>
</dbReference>
<keyword evidence="8 18" id="KW-0679">Respiratory chain</keyword>
<feature type="transmembrane region" description="Helical" evidence="20">
    <location>
        <begin position="72"/>
        <end position="94"/>
    </location>
</feature>
<dbReference type="Gene3D" id="1.20.210.10">
    <property type="entry name" value="Cytochrome c oxidase-like, subunit I domain"/>
    <property type="match status" value="1"/>
</dbReference>
<evidence type="ECO:0000256" key="1">
    <source>
        <dbReference type="ARBA" id="ARBA00004651"/>
    </source>
</evidence>
<evidence type="ECO:0000256" key="12">
    <source>
        <dbReference type="ARBA" id="ARBA00022982"/>
    </source>
</evidence>
<dbReference type="UniPathway" id="UPA00705"/>
<comment type="similarity">
    <text evidence="3 18">Belongs to the heme-copper respiratory oxidase family.</text>
</comment>
<evidence type="ECO:0000256" key="10">
    <source>
        <dbReference type="ARBA" id="ARBA00022723"/>
    </source>
</evidence>
<keyword evidence="6" id="KW-1003">Cell membrane</keyword>
<dbReference type="InterPro" id="IPR023615">
    <property type="entry name" value="Cyt_c_Oxase_su1_BS"/>
</dbReference>
<dbReference type="PANTHER" id="PTHR10422:SF35">
    <property type="entry name" value="CYTOCHROME BO(3) UBIQUINOL OXIDASE SUBUNIT 1"/>
    <property type="match status" value="1"/>
</dbReference>
<evidence type="ECO:0000256" key="3">
    <source>
        <dbReference type="ARBA" id="ARBA00009578"/>
    </source>
</evidence>
<protein>
    <recommendedName>
        <fullName evidence="4">cytochrome-c oxidase</fullName>
        <ecNumber evidence="4">7.1.1.9</ecNumber>
    </recommendedName>
</protein>
<feature type="transmembrane region" description="Helical" evidence="20">
    <location>
        <begin position="693"/>
        <end position="717"/>
    </location>
</feature>
<evidence type="ECO:0000256" key="14">
    <source>
        <dbReference type="ARBA" id="ARBA00023004"/>
    </source>
</evidence>
<feature type="transmembrane region" description="Helical" evidence="20">
    <location>
        <begin position="325"/>
        <end position="346"/>
    </location>
</feature>